<dbReference type="RefSeq" id="WP_386819778.1">
    <property type="nucleotide sequence ID" value="NZ_JBHUIT010000008.1"/>
</dbReference>
<feature type="chain" id="PRO_5046126357" evidence="1">
    <location>
        <begin position="23"/>
        <end position="149"/>
    </location>
</feature>
<accession>A0ABW5D5Z2</accession>
<organism evidence="2 3">
    <name type="scientific">Luteolibacter algae</name>
    <dbReference type="NCBI Taxonomy" id="454151"/>
    <lineage>
        <taxon>Bacteria</taxon>
        <taxon>Pseudomonadati</taxon>
        <taxon>Verrucomicrobiota</taxon>
        <taxon>Verrucomicrobiia</taxon>
        <taxon>Verrucomicrobiales</taxon>
        <taxon>Verrucomicrobiaceae</taxon>
        <taxon>Luteolibacter</taxon>
    </lineage>
</organism>
<dbReference type="Proteomes" id="UP001597375">
    <property type="component" value="Unassembled WGS sequence"/>
</dbReference>
<keyword evidence="3" id="KW-1185">Reference proteome</keyword>
<reference evidence="3" key="1">
    <citation type="journal article" date="2019" name="Int. J. Syst. Evol. Microbiol.">
        <title>The Global Catalogue of Microorganisms (GCM) 10K type strain sequencing project: providing services to taxonomists for standard genome sequencing and annotation.</title>
        <authorList>
            <consortium name="The Broad Institute Genomics Platform"/>
            <consortium name="The Broad Institute Genome Sequencing Center for Infectious Disease"/>
            <person name="Wu L."/>
            <person name="Ma J."/>
        </authorList>
    </citation>
    <scope>NUCLEOTIDE SEQUENCE [LARGE SCALE GENOMIC DNA]</scope>
    <source>
        <strain evidence="3">CGMCC 4.7106</strain>
    </source>
</reference>
<name>A0ABW5D5Z2_9BACT</name>
<sequence length="149" mass="16554">MKTLWFSLLAGLILNVSTTAQLTKPPLEGVPVEASSFGKDWRILLQIANRTFSYGNDEEKVTVSVQILKEYPDAAAAKSGYEADARRYGGPKEKTPLGDSGTDLELVTDTLQERYLVVGRFFMKISQKAGEKDFRNTFADAYRPVLEAL</sequence>
<proteinExistence type="predicted"/>
<evidence type="ECO:0000256" key="1">
    <source>
        <dbReference type="SAM" id="SignalP"/>
    </source>
</evidence>
<dbReference type="EMBL" id="JBHUIT010000008">
    <property type="protein sequence ID" value="MFD2256502.1"/>
    <property type="molecule type" value="Genomic_DNA"/>
</dbReference>
<evidence type="ECO:0000313" key="2">
    <source>
        <dbReference type="EMBL" id="MFD2256502.1"/>
    </source>
</evidence>
<feature type="signal peptide" evidence="1">
    <location>
        <begin position="1"/>
        <end position="22"/>
    </location>
</feature>
<comment type="caution">
    <text evidence="2">The sequence shown here is derived from an EMBL/GenBank/DDBJ whole genome shotgun (WGS) entry which is preliminary data.</text>
</comment>
<keyword evidence="1" id="KW-0732">Signal</keyword>
<protein>
    <submittedName>
        <fullName evidence="2">Uncharacterized protein</fullName>
    </submittedName>
</protein>
<gene>
    <name evidence="2" type="ORF">ACFSSA_07435</name>
</gene>
<evidence type="ECO:0000313" key="3">
    <source>
        <dbReference type="Proteomes" id="UP001597375"/>
    </source>
</evidence>